<reference evidence="1 2" key="1">
    <citation type="journal article" date="1992" name="Int. J. Syst. Bacteriol.">
        <title>Sphingobacterium antarcticus sp. nov. a Psychrotrophic Bacterium from the Soils of Schirmacher Oasis, Antarctica.</title>
        <authorList>
            <person name="Shivaji S."/>
            <person name="Ray M.K."/>
            <person name="Rao N.S."/>
            <person name="Saiserr L."/>
            <person name="Jagannadham M.V."/>
            <person name="Kumar G.S."/>
            <person name="Reddy G."/>
            <person name="Bhargava P.M."/>
        </authorList>
    </citation>
    <scope>NUCLEOTIDE SEQUENCE [LARGE SCALE GENOMIC DNA]</scope>
    <source>
        <strain evidence="1 2">4BY</strain>
    </source>
</reference>
<evidence type="ECO:0000313" key="2">
    <source>
        <dbReference type="Proteomes" id="UP000028007"/>
    </source>
</evidence>
<dbReference type="eggNOG" id="COG1896">
    <property type="taxonomic scope" value="Bacteria"/>
</dbReference>
<dbReference type="SUPFAM" id="SSF109604">
    <property type="entry name" value="HD-domain/PDEase-like"/>
    <property type="match status" value="1"/>
</dbReference>
<accession>A0A081PDM4</accession>
<keyword evidence="2" id="KW-1185">Reference proteome</keyword>
<sequence length="175" mass="19867">MEPISKKFRTYTGVEIDFQNLNPEVFTIEDIAKGLSVMPRFAGQAKGVISVAEHSINVAKLVPAHLKLEALLHDASEAYLMDIAKPIKQLLPDYVALENEVMRNIAIQFNLSFPLDDLIKKADNQVALLEWNNSVLSNKSALFPAEIIEKRFLDLYKSIQFDRSLMTSKKVHLRR</sequence>
<dbReference type="Gene3D" id="1.10.3210.10">
    <property type="entry name" value="Hypothetical protein af1432"/>
    <property type="match status" value="1"/>
</dbReference>
<dbReference type="Proteomes" id="UP000028007">
    <property type="component" value="Unassembled WGS sequence"/>
</dbReference>
<gene>
    <name evidence="1" type="ORF">N180_19725</name>
</gene>
<evidence type="ECO:0000313" key="1">
    <source>
        <dbReference type="EMBL" id="KEQ28797.1"/>
    </source>
</evidence>
<dbReference type="AlphaFoldDB" id="A0A081PDM4"/>
<dbReference type="OrthoDB" id="1099791at2"/>
<protein>
    <recommendedName>
        <fullName evidence="3">Hydrolase</fullName>
    </recommendedName>
</protein>
<dbReference type="EMBL" id="JNFF01000105">
    <property type="protein sequence ID" value="KEQ28797.1"/>
    <property type="molecule type" value="Genomic_DNA"/>
</dbReference>
<evidence type="ECO:0008006" key="3">
    <source>
        <dbReference type="Google" id="ProtNLM"/>
    </source>
</evidence>
<proteinExistence type="predicted"/>
<organism evidence="1 2">
    <name type="scientific">Pedobacter antarcticus 4BY</name>
    <dbReference type="NCBI Taxonomy" id="1358423"/>
    <lineage>
        <taxon>Bacteria</taxon>
        <taxon>Pseudomonadati</taxon>
        <taxon>Bacteroidota</taxon>
        <taxon>Sphingobacteriia</taxon>
        <taxon>Sphingobacteriales</taxon>
        <taxon>Sphingobacteriaceae</taxon>
        <taxon>Pedobacter</taxon>
    </lineage>
</organism>
<comment type="caution">
    <text evidence="1">The sequence shown here is derived from an EMBL/GenBank/DDBJ whole genome shotgun (WGS) entry which is preliminary data.</text>
</comment>
<name>A0A081PDM4_9SPHI</name>
<dbReference type="RefSeq" id="WP_074964073.1">
    <property type="nucleotide sequence ID" value="NZ_JNFF01000105.1"/>
</dbReference>